<protein>
    <submittedName>
        <fullName evidence="3">Uncharacterized protein</fullName>
    </submittedName>
</protein>
<dbReference type="EMBL" id="JACAZH010000014">
    <property type="protein sequence ID" value="KAF7350840.1"/>
    <property type="molecule type" value="Genomic_DNA"/>
</dbReference>
<reference evidence="3" key="1">
    <citation type="submission" date="2020-05" db="EMBL/GenBank/DDBJ databases">
        <title>Mycena genomes resolve the evolution of fungal bioluminescence.</title>
        <authorList>
            <person name="Tsai I.J."/>
        </authorList>
    </citation>
    <scope>NUCLEOTIDE SEQUENCE</scope>
    <source>
        <strain evidence="3">160909Yilan</strain>
    </source>
</reference>
<feature type="transmembrane region" description="Helical" evidence="2">
    <location>
        <begin position="166"/>
        <end position="191"/>
    </location>
</feature>
<accession>A0A8H6Y331</accession>
<evidence type="ECO:0000256" key="1">
    <source>
        <dbReference type="SAM" id="MobiDB-lite"/>
    </source>
</evidence>
<feature type="region of interest" description="Disordered" evidence="1">
    <location>
        <begin position="505"/>
        <end position="525"/>
    </location>
</feature>
<evidence type="ECO:0000313" key="4">
    <source>
        <dbReference type="Proteomes" id="UP000623467"/>
    </source>
</evidence>
<organism evidence="3 4">
    <name type="scientific">Mycena sanguinolenta</name>
    <dbReference type="NCBI Taxonomy" id="230812"/>
    <lineage>
        <taxon>Eukaryota</taxon>
        <taxon>Fungi</taxon>
        <taxon>Dikarya</taxon>
        <taxon>Basidiomycota</taxon>
        <taxon>Agaricomycotina</taxon>
        <taxon>Agaricomycetes</taxon>
        <taxon>Agaricomycetidae</taxon>
        <taxon>Agaricales</taxon>
        <taxon>Marasmiineae</taxon>
        <taxon>Mycenaceae</taxon>
        <taxon>Mycena</taxon>
    </lineage>
</organism>
<feature type="transmembrane region" description="Helical" evidence="2">
    <location>
        <begin position="68"/>
        <end position="89"/>
    </location>
</feature>
<proteinExistence type="predicted"/>
<keyword evidence="2" id="KW-0812">Transmembrane</keyword>
<gene>
    <name evidence="3" type="ORF">MSAN_01646000</name>
</gene>
<name>A0A8H6Y331_9AGAR</name>
<feature type="transmembrane region" description="Helical" evidence="2">
    <location>
        <begin position="101"/>
        <end position="120"/>
    </location>
</feature>
<keyword evidence="2" id="KW-0472">Membrane</keyword>
<feature type="transmembrane region" description="Helical" evidence="2">
    <location>
        <begin position="39"/>
        <end position="56"/>
    </location>
</feature>
<dbReference type="AlphaFoldDB" id="A0A8H6Y331"/>
<keyword evidence="4" id="KW-1185">Reference proteome</keyword>
<dbReference type="OrthoDB" id="3227921at2759"/>
<dbReference type="Proteomes" id="UP000623467">
    <property type="component" value="Unassembled WGS sequence"/>
</dbReference>
<feature type="transmembrane region" description="Helical" evidence="2">
    <location>
        <begin position="425"/>
        <end position="446"/>
    </location>
</feature>
<comment type="caution">
    <text evidence="3">The sequence shown here is derived from an EMBL/GenBank/DDBJ whole genome shotgun (WGS) entry which is preliminary data.</text>
</comment>
<keyword evidence="2" id="KW-1133">Transmembrane helix</keyword>
<sequence>MIVLGILFITFPFDARDEYTAFDYSKYRYTVPFRLPWEILFPTIGFILLHHVASVNDWPTPGLAIVDLILILLEGCGILAGVLCIIGPWANLFLSPFRVAFIPLGLSLALSVIFRTATIVRSRGRFFRQRFALLGACTRANPAYTPAAILLNRSISRPLVRGESMIIIVARALTLTCIALGVPVFGIYAMVISPIRASVYTRSVATFATGGLGLPNGNVLFLMGLFGINGSITTPSDFVVNQVTVMDVATPINCSVTSQTPQVQRLVECPVPWGSLQQWSTISINLTIPSGYVVNIMPLQGTPEPSVAPLGALSSDETQYQSDFGSVHLQIPGDSVPVVPGSHLFGRLTWTQRETLTRSVLGVPTSSKPVFTAEITGLQPYPSDSSAATNEATLVLFHPYNYATKLQQDSLDITPLSGLSTFGGFWTFVEGAFVLFFGANVMYFALGRRPLSALGLIHIFQRRALVRQWHDDFPRLRTEGGQPGSESAGIVAFIRERLIDINEDPRTNDLEGQYSRSNSGSQEDLIESSMKTTDYGYGSEDLEKINLNPL</sequence>
<evidence type="ECO:0000313" key="3">
    <source>
        <dbReference type="EMBL" id="KAF7350840.1"/>
    </source>
</evidence>
<evidence type="ECO:0000256" key="2">
    <source>
        <dbReference type="SAM" id="Phobius"/>
    </source>
</evidence>